<dbReference type="EMBL" id="KZ819336">
    <property type="protein sequence ID" value="PWN18426.1"/>
    <property type="molecule type" value="Genomic_DNA"/>
</dbReference>
<feature type="transmembrane region" description="Helical" evidence="7">
    <location>
        <begin position="382"/>
        <end position="405"/>
    </location>
</feature>
<dbReference type="OrthoDB" id="3639251at2759"/>
<evidence type="ECO:0000256" key="5">
    <source>
        <dbReference type="ARBA" id="ARBA00023136"/>
    </source>
</evidence>
<keyword evidence="9" id="KW-1185">Reference proteome</keyword>
<keyword evidence="5 7" id="KW-0472">Membrane</keyword>
<keyword evidence="4 7" id="KW-1133">Transmembrane helix</keyword>
<evidence type="ECO:0000256" key="6">
    <source>
        <dbReference type="SAM" id="MobiDB-lite"/>
    </source>
</evidence>
<dbReference type="Proteomes" id="UP000245942">
    <property type="component" value="Unassembled WGS sequence"/>
</dbReference>
<keyword evidence="3 7" id="KW-0812">Transmembrane</keyword>
<feature type="region of interest" description="Disordered" evidence="6">
    <location>
        <begin position="1"/>
        <end position="30"/>
    </location>
</feature>
<evidence type="ECO:0000313" key="9">
    <source>
        <dbReference type="Proteomes" id="UP000245942"/>
    </source>
</evidence>
<dbReference type="GO" id="GO:0016020">
    <property type="term" value="C:membrane"/>
    <property type="evidence" value="ECO:0007669"/>
    <property type="project" value="UniProtKB-SubCell"/>
</dbReference>
<comment type="subcellular location">
    <subcellularLocation>
        <location evidence="1">Membrane</location>
        <topology evidence="1">Multi-pass membrane protein</topology>
    </subcellularLocation>
</comment>
<dbReference type="STRING" id="1684307.A0A316TYU8"/>
<dbReference type="FunFam" id="1.20.1250.20:FF:000013">
    <property type="entry name" value="MFS general substrate transporter"/>
    <property type="match status" value="1"/>
</dbReference>
<feature type="transmembrane region" description="Helical" evidence="7">
    <location>
        <begin position="356"/>
        <end position="376"/>
    </location>
</feature>
<dbReference type="GeneID" id="37015477"/>
<feature type="transmembrane region" description="Helical" evidence="7">
    <location>
        <begin position="127"/>
        <end position="146"/>
    </location>
</feature>
<dbReference type="AlphaFoldDB" id="A0A316TYU8"/>
<sequence length="495" mass="54757">MAANALYPTQTKGSDEKLDPTGSGFHDVDHTLTNETNTGYDPAVIKRIRRKIDWRLVPPLSALYAISLIDRTNISLAAQAGMIRELRLQPPLARENYYGYAVIAFFPPYIAFELFSNIGMRRVGARWWLPTACALWSIVLIGMAFIHNWQGLTALRALLGVFEAALFPGATYLMSCWYLRRELAQRLTAFYMVGVFFSGLSALLAYGFAQARTGPNLYGWRWIFFGEGLLSLAIAIPCYFLIVDFPSSRRCTFLTEEEKAIVATRIQRDRADAQFDGLSLAKVGKYATDLKLWAFALCFCFATLGSYALSYFAPLIIATMGFEGRDVYLLVFPPYVAALPWGLTLAFYSDKTGRRLPFIAINSMIAALGCALFAFLPRGNTAGRYIGIFLCCAAVNSNVPLISSASQASIRGQSKRSFTSALVVGFGGLGGILSAVVFRPRDAPRYVLGMSFVLACQGATILICLCLGLYFKRSNSLASQGRKIIENHPDFRYQI</sequence>
<dbReference type="InterPro" id="IPR011701">
    <property type="entry name" value="MFS"/>
</dbReference>
<name>A0A316TYU8_9BASI</name>
<evidence type="ECO:0000256" key="4">
    <source>
        <dbReference type="ARBA" id="ARBA00022989"/>
    </source>
</evidence>
<feature type="transmembrane region" description="Helical" evidence="7">
    <location>
        <begin position="292"/>
        <end position="321"/>
    </location>
</feature>
<dbReference type="RefSeq" id="XP_025345586.1">
    <property type="nucleotide sequence ID" value="XM_025493743.1"/>
</dbReference>
<evidence type="ECO:0000313" key="8">
    <source>
        <dbReference type="EMBL" id="PWN18426.1"/>
    </source>
</evidence>
<evidence type="ECO:0000256" key="1">
    <source>
        <dbReference type="ARBA" id="ARBA00004141"/>
    </source>
</evidence>
<accession>A0A316TYU8</accession>
<feature type="transmembrane region" description="Helical" evidence="7">
    <location>
        <begin position="450"/>
        <end position="471"/>
    </location>
</feature>
<feature type="transmembrane region" description="Helical" evidence="7">
    <location>
        <begin position="189"/>
        <end position="208"/>
    </location>
</feature>
<feature type="transmembrane region" description="Helical" evidence="7">
    <location>
        <begin position="220"/>
        <end position="242"/>
    </location>
</feature>
<evidence type="ECO:0000256" key="3">
    <source>
        <dbReference type="ARBA" id="ARBA00022692"/>
    </source>
</evidence>
<dbReference type="Gene3D" id="1.20.1250.20">
    <property type="entry name" value="MFS general substrate transporter like domains"/>
    <property type="match status" value="2"/>
</dbReference>
<gene>
    <name evidence="8" type="ORF">BCV69DRAFT_291252</name>
</gene>
<protein>
    <submittedName>
        <fullName evidence="8">MFS general substrate transporter</fullName>
    </submittedName>
</protein>
<proteinExistence type="predicted"/>
<dbReference type="FunFam" id="1.20.1250.20:FF:000018">
    <property type="entry name" value="MFS transporter permease"/>
    <property type="match status" value="1"/>
</dbReference>
<evidence type="ECO:0000256" key="2">
    <source>
        <dbReference type="ARBA" id="ARBA00022448"/>
    </source>
</evidence>
<dbReference type="Pfam" id="PF07690">
    <property type="entry name" value="MFS_1"/>
    <property type="match status" value="1"/>
</dbReference>
<evidence type="ECO:0000256" key="7">
    <source>
        <dbReference type="SAM" id="Phobius"/>
    </source>
</evidence>
<dbReference type="GO" id="GO:0022857">
    <property type="term" value="F:transmembrane transporter activity"/>
    <property type="evidence" value="ECO:0007669"/>
    <property type="project" value="InterPro"/>
</dbReference>
<dbReference type="PANTHER" id="PTHR43791:SF3">
    <property type="entry name" value="MAJOR FACILITATOR SUPERFAMILY (MFS) PROFILE DOMAIN-CONTAINING PROTEIN"/>
    <property type="match status" value="1"/>
</dbReference>
<organism evidence="8 9">
    <name type="scientific">Pseudomicrostroma glucosiphilum</name>
    <dbReference type="NCBI Taxonomy" id="1684307"/>
    <lineage>
        <taxon>Eukaryota</taxon>
        <taxon>Fungi</taxon>
        <taxon>Dikarya</taxon>
        <taxon>Basidiomycota</taxon>
        <taxon>Ustilaginomycotina</taxon>
        <taxon>Exobasidiomycetes</taxon>
        <taxon>Microstromatales</taxon>
        <taxon>Microstromatales incertae sedis</taxon>
        <taxon>Pseudomicrostroma</taxon>
    </lineage>
</organism>
<dbReference type="SUPFAM" id="SSF103473">
    <property type="entry name" value="MFS general substrate transporter"/>
    <property type="match status" value="1"/>
</dbReference>
<dbReference type="PANTHER" id="PTHR43791">
    <property type="entry name" value="PERMEASE-RELATED"/>
    <property type="match status" value="1"/>
</dbReference>
<feature type="transmembrane region" description="Helical" evidence="7">
    <location>
        <begin position="158"/>
        <end position="177"/>
    </location>
</feature>
<keyword evidence="2" id="KW-0813">Transport</keyword>
<feature type="transmembrane region" description="Helical" evidence="7">
    <location>
        <begin position="97"/>
        <end position="115"/>
    </location>
</feature>
<feature type="transmembrane region" description="Helical" evidence="7">
    <location>
        <begin position="417"/>
        <end position="438"/>
    </location>
</feature>
<dbReference type="InterPro" id="IPR036259">
    <property type="entry name" value="MFS_trans_sf"/>
</dbReference>
<reference evidence="8 9" key="1">
    <citation type="journal article" date="2018" name="Mol. Biol. Evol.">
        <title>Broad Genomic Sampling Reveals a Smut Pathogenic Ancestry of the Fungal Clade Ustilaginomycotina.</title>
        <authorList>
            <person name="Kijpornyongpan T."/>
            <person name="Mondo S.J."/>
            <person name="Barry K."/>
            <person name="Sandor L."/>
            <person name="Lee J."/>
            <person name="Lipzen A."/>
            <person name="Pangilinan J."/>
            <person name="LaButti K."/>
            <person name="Hainaut M."/>
            <person name="Henrissat B."/>
            <person name="Grigoriev I.V."/>
            <person name="Spatafora J.W."/>
            <person name="Aime M.C."/>
        </authorList>
    </citation>
    <scope>NUCLEOTIDE SEQUENCE [LARGE SCALE GENOMIC DNA]</scope>
    <source>
        <strain evidence="8 9">MCA 4718</strain>
    </source>
</reference>
<feature type="transmembrane region" description="Helical" evidence="7">
    <location>
        <begin position="327"/>
        <end position="349"/>
    </location>
</feature>